<evidence type="ECO:0000313" key="1">
    <source>
        <dbReference type="EMBL" id="AMO23922.1"/>
    </source>
</evidence>
<sequence length="178" mass="19070">MAYPRLSGNEEKQVGSKLQALRQDAARILSYNVDNVRVNFFGLEEGVLRPLAGLSDNMTYAPELTMEIRRGQGGTGTAYESGEVCVLSKTGATWSGNNLPTDELTKVHPALGWVISLPVESEGGGPPLGVVNVDGLGALPPVLQDENSEQFELTMVILKNIIDGSIQPDLQAAYWAKG</sequence>
<accession>A0A127K0H3</accession>
<dbReference type="EMBL" id="CP010951">
    <property type="protein sequence ID" value="AMO23922.1"/>
    <property type="molecule type" value="Genomic_DNA"/>
</dbReference>
<protein>
    <recommendedName>
        <fullName evidence="3">GAF domain-containing protein</fullName>
    </recommendedName>
</protein>
<evidence type="ECO:0000313" key="2">
    <source>
        <dbReference type="Proteomes" id="UP000070433"/>
    </source>
</evidence>
<reference evidence="1 2" key="1">
    <citation type="journal article" date="2014" name="Int. J. Syst. Evol. Microbiol.">
        <title>Ramlibacter solisilvae sp. nov., isolated from forest soil, and emended description of the genus Ramlibacter.</title>
        <authorList>
            <person name="Lee H.J."/>
            <person name="Lee S.H."/>
            <person name="Lee S.S."/>
            <person name="Lee J.S."/>
            <person name="Kim Y."/>
            <person name="Kim S.C."/>
            <person name="Jeon C.O."/>
        </authorList>
    </citation>
    <scope>NUCLEOTIDE SEQUENCE [LARGE SCALE GENOMIC DNA]</scope>
    <source>
        <strain evidence="1 2">5-10</strain>
    </source>
</reference>
<keyword evidence="2" id="KW-1185">Reference proteome</keyword>
<dbReference type="AlphaFoldDB" id="A0A127K0H3"/>
<evidence type="ECO:0008006" key="3">
    <source>
        <dbReference type="Google" id="ProtNLM"/>
    </source>
</evidence>
<proteinExistence type="predicted"/>
<organism evidence="1 2">
    <name type="scientific">Ramlibacter tataouinensis</name>
    <dbReference type="NCBI Taxonomy" id="94132"/>
    <lineage>
        <taxon>Bacteria</taxon>
        <taxon>Pseudomonadati</taxon>
        <taxon>Pseudomonadota</taxon>
        <taxon>Betaproteobacteria</taxon>
        <taxon>Burkholderiales</taxon>
        <taxon>Comamonadaceae</taxon>
        <taxon>Ramlibacter</taxon>
    </lineage>
</organism>
<dbReference type="Proteomes" id="UP000070433">
    <property type="component" value="Chromosome"/>
</dbReference>
<gene>
    <name evidence="1" type="ORF">UC35_14945</name>
</gene>
<name>A0A127K0H3_9BURK</name>